<organism evidence="2 3">
    <name type="scientific">Dictyobacter alpinus</name>
    <dbReference type="NCBI Taxonomy" id="2014873"/>
    <lineage>
        <taxon>Bacteria</taxon>
        <taxon>Bacillati</taxon>
        <taxon>Chloroflexota</taxon>
        <taxon>Ktedonobacteria</taxon>
        <taxon>Ktedonobacterales</taxon>
        <taxon>Dictyobacteraceae</taxon>
        <taxon>Dictyobacter</taxon>
    </lineage>
</organism>
<dbReference type="AlphaFoldDB" id="A0A402BLM3"/>
<feature type="region of interest" description="Disordered" evidence="1">
    <location>
        <begin position="233"/>
        <end position="252"/>
    </location>
</feature>
<gene>
    <name evidence="2" type="ORF">KDA_77100</name>
</gene>
<protein>
    <recommendedName>
        <fullName evidence="4">Haloacid dehalogenase</fullName>
    </recommendedName>
</protein>
<dbReference type="OrthoDB" id="156618at2"/>
<accession>A0A402BLM3</accession>
<dbReference type="EMBL" id="BIFT01000004">
    <property type="protein sequence ID" value="GCE32226.1"/>
    <property type="molecule type" value="Genomic_DNA"/>
</dbReference>
<evidence type="ECO:0008006" key="4">
    <source>
        <dbReference type="Google" id="ProtNLM"/>
    </source>
</evidence>
<reference evidence="3" key="1">
    <citation type="submission" date="2018-12" db="EMBL/GenBank/DDBJ databases">
        <title>Tengunoibacter tsumagoiensis gen. nov., sp. nov., Dictyobacter kobayashii sp. nov., D. alpinus sp. nov., and D. joshuensis sp. nov. and description of Dictyobacteraceae fam. nov. within the order Ktedonobacterales isolated from Tengu-no-mugimeshi.</title>
        <authorList>
            <person name="Wang C.M."/>
            <person name="Zheng Y."/>
            <person name="Sakai Y."/>
            <person name="Toyoda A."/>
            <person name="Minakuchi Y."/>
            <person name="Abe K."/>
            <person name="Yokota A."/>
            <person name="Yabe S."/>
        </authorList>
    </citation>
    <scope>NUCLEOTIDE SEQUENCE [LARGE SCALE GENOMIC DNA]</scope>
    <source>
        <strain evidence="3">Uno16</strain>
    </source>
</reference>
<evidence type="ECO:0000313" key="3">
    <source>
        <dbReference type="Proteomes" id="UP000287171"/>
    </source>
</evidence>
<evidence type="ECO:0000313" key="2">
    <source>
        <dbReference type="EMBL" id="GCE32226.1"/>
    </source>
</evidence>
<dbReference type="RefSeq" id="WP_126632214.1">
    <property type="nucleotide sequence ID" value="NZ_BIFT01000004.1"/>
</dbReference>
<feature type="compositionally biased region" description="Basic and acidic residues" evidence="1">
    <location>
        <begin position="233"/>
        <end position="246"/>
    </location>
</feature>
<proteinExistence type="predicted"/>
<keyword evidence="3" id="KW-1185">Reference proteome</keyword>
<sequence length="252" mass="28401">MDIARIFLDIDGPLAMKNEDVLVRLYAQYLHLDIPERELADVHSVHDFQSLPAVKAFKASAGTAKYEFLLALLVFLPEHLAQADVTENAQKGVQQLVQYQPELAYCTARRGNTESWTLDVQEATRTWLGNQGFPHPQDVLFCEDPCAKLKLIAGLLVGQPEPILLIDDLKDQLIHDFYTLTHHEQALLSQHFILGAYGAQASHDGPFCVIPLPDWADVDTFLEMLSGSKEVIHHGRQERQRREEGRGYVGVH</sequence>
<evidence type="ECO:0000256" key="1">
    <source>
        <dbReference type="SAM" id="MobiDB-lite"/>
    </source>
</evidence>
<dbReference type="Proteomes" id="UP000287171">
    <property type="component" value="Unassembled WGS sequence"/>
</dbReference>
<comment type="caution">
    <text evidence="2">The sequence shown here is derived from an EMBL/GenBank/DDBJ whole genome shotgun (WGS) entry which is preliminary data.</text>
</comment>
<name>A0A402BLM3_9CHLR</name>